<name>A0A5C3P6F8_9APHY</name>
<evidence type="ECO:0000256" key="1">
    <source>
        <dbReference type="SAM" id="MobiDB-lite"/>
    </source>
</evidence>
<accession>A0A5C3P6F8</accession>
<feature type="compositionally biased region" description="Low complexity" evidence="1">
    <location>
        <begin position="22"/>
        <end position="34"/>
    </location>
</feature>
<gene>
    <name evidence="2" type="ORF">K466DRAFT_210615</name>
</gene>
<keyword evidence="3" id="KW-1185">Reference proteome</keyword>
<dbReference type="Gene3D" id="3.30.710.10">
    <property type="entry name" value="Potassium Channel Kv1.1, Chain A"/>
    <property type="match status" value="1"/>
</dbReference>
<evidence type="ECO:0000313" key="2">
    <source>
        <dbReference type="EMBL" id="TFK84832.1"/>
    </source>
</evidence>
<reference evidence="2 3" key="1">
    <citation type="journal article" date="2019" name="Nat. Ecol. Evol.">
        <title>Megaphylogeny resolves global patterns of mushroom evolution.</title>
        <authorList>
            <person name="Varga T."/>
            <person name="Krizsan K."/>
            <person name="Foldi C."/>
            <person name="Dima B."/>
            <person name="Sanchez-Garcia M."/>
            <person name="Sanchez-Ramirez S."/>
            <person name="Szollosi G.J."/>
            <person name="Szarkandi J.G."/>
            <person name="Papp V."/>
            <person name="Albert L."/>
            <person name="Andreopoulos W."/>
            <person name="Angelini C."/>
            <person name="Antonin V."/>
            <person name="Barry K.W."/>
            <person name="Bougher N.L."/>
            <person name="Buchanan P."/>
            <person name="Buyck B."/>
            <person name="Bense V."/>
            <person name="Catcheside P."/>
            <person name="Chovatia M."/>
            <person name="Cooper J."/>
            <person name="Damon W."/>
            <person name="Desjardin D."/>
            <person name="Finy P."/>
            <person name="Geml J."/>
            <person name="Haridas S."/>
            <person name="Hughes K."/>
            <person name="Justo A."/>
            <person name="Karasinski D."/>
            <person name="Kautmanova I."/>
            <person name="Kiss B."/>
            <person name="Kocsube S."/>
            <person name="Kotiranta H."/>
            <person name="LaButti K.M."/>
            <person name="Lechner B.E."/>
            <person name="Liimatainen K."/>
            <person name="Lipzen A."/>
            <person name="Lukacs Z."/>
            <person name="Mihaltcheva S."/>
            <person name="Morgado L.N."/>
            <person name="Niskanen T."/>
            <person name="Noordeloos M.E."/>
            <person name="Ohm R.A."/>
            <person name="Ortiz-Santana B."/>
            <person name="Ovrebo C."/>
            <person name="Racz N."/>
            <person name="Riley R."/>
            <person name="Savchenko A."/>
            <person name="Shiryaev A."/>
            <person name="Soop K."/>
            <person name="Spirin V."/>
            <person name="Szebenyi C."/>
            <person name="Tomsovsky M."/>
            <person name="Tulloss R.E."/>
            <person name="Uehling J."/>
            <person name="Grigoriev I.V."/>
            <person name="Vagvolgyi C."/>
            <person name="Papp T."/>
            <person name="Martin F.M."/>
            <person name="Miettinen O."/>
            <person name="Hibbett D.S."/>
            <person name="Nagy L.G."/>
        </authorList>
    </citation>
    <scope>NUCLEOTIDE SEQUENCE [LARGE SCALE GENOMIC DNA]</scope>
    <source>
        <strain evidence="2 3">HHB13444</strain>
    </source>
</reference>
<feature type="compositionally biased region" description="Basic residues" evidence="1">
    <location>
        <begin position="1"/>
        <end position="10"/>
    </location>
</feature>
<dbReference type="AlphaFoldDB" id="A0A5C3P6F8"/>
<proteinExistence type="predicted"/>
<dbReference type="InParanoid" id="A0A5C3P6F8"/>
<dbReference type="EMBL" id="ML211291">
    <property type="protein sequence ID" value="TFK84832.1"/>
    <property type="molecule type" value="Genomic_DNA"/>
</dbReference>
<evidence type="ECO:0008006" key="4">
    <source>
        <dbReference type="Google" id="ProtNLM"/>
    </source>
</evidence>
<protein>
    <recommendedName>
        <fullName evidence="4">BTB domain-containing protein</fullName>
    </recommendedName>
</protein>
<feature type="region of interest" description="Disordered" evidence="1">
    <location>
        <begin position="1"/>
        <end position="44"/>
    </location>
</feature>
<dbReference type="Proteomes" id="UP000308197">
    <property type="component" value="Unassembled WGS sequence"/>
</dbReference>
<sequence length="350" mass="39121">MSARVTRKRARMDAEQAEEDGASASTSSASGHGDSQARPGNFEQDPELWFQDGSIILVAGEIAFKVYKGPLVNQSPVFSDMLSLPQPSLDVHQDCPIVQLLDSPEDMRHFLRTLMPSKHPRFASAPRMSFHAVYACARLGHKYQIDHLVAESLEWFSMFYPSDVDKFSKYRDRHQLPSCAIAMVTLARLTGADQLLPVALAECCELGADVVNGFEREDGTRDDLAPEDLGRCITATRNLVEARLHAMEHTVHPAVYEGCEEGCIHDINMFRDRVLCGTIPGLCTTQFWRSYASLLTDEFPDVCKRCAEEFSEEELVQQRSIFRRLSELVGVAVDGWGKKPRSTRHGAQEG</sequence>
<organism evidence="2 3">
    <name type="scientific">Polyporus arcularius HHB13444</name>
    <dbReference type="NCBI Taxonomy" id="1314778"/>
    <lineage>
        <taxon>Eukaryota</taxon>
        <taxon>Fungi</taxon>
        <taxon>Dikarya</taxon>
        <taxon>Basidiomycota</taxon>
        <taxon>Agaricomycotina</taxon>
        <taxon>Agaricomycetes</taxon>
        <taxon>Polyporales</taxon>
        <taxon>Polyporaceae</taxon>
        <taxon>Polyporus</taxon>
    </lineage>
</organism>
<dbReference type="InterPro" id="IPR011333">
    <property type="entry name" value="SKP1/BTB/POZ_sf"/>
</dbReference>
<evidence type="ECO:0000313" key="3">
    <source>
        <dbReference type="Proteomes" id="UP000308197"/>
    </source>
</evidence>